<dbReference type="EMBL" id="KN832892">
    <property type="protein sequence ID" value="KIM93812.1"/>
    <property type="molecule type" value="Genomic_DNA"/>
</dbReference>
<proteinExistence type="inferred from homology"/>
<name>A0A0C3CVS1_OIDMZ</name>
<dbReference type="Pfam" id="PF00106">
    <property type="entry name" value="adh_short"/>
    <property type="match status" value="1"/>
</dbReference>
<evidence type="ECO:0000313" key="3">
    <source>
        <dbReference type="EMBL" id="KIM93812.1"/>
    </source>
</evidence>
<dbReference type="HOGENOM" id="CLU_103010_1_0_1"/>
<keyword evidence="4" id="KW-1185">Reference proteome</keyword>
<organism evidence="3 4">
    <name type="scientific">Oidiodendron maius (strain Zn)</name>
    <dbReference type="NCBI Taxonomy" id="913774"/>
    <lineage>
        <taxon>Eukaryota</taxon>
        <taxon>Fungi</taxon>
        <taxon>Dikarya</taxon>
        <taxon>Ascomycota</taxon>
        <taxon>Pezizomycotina</taxon>
        <taxon>Leotiomycetes</taxon>
        <taxon>Leotiomycetes incertae sedis</taxon>
        <taxon>Myxotrichaceae</taxon>
        <taxon>Oidiodendron</taxon>
    </lineage>
</organism>
<reference evidence="4" key="2">
    <citation type="submission" date="2015-01" db="EMBL/GenBank/DDBJ databases">
        <title>Evolutionary Origins and Diversification of the Mycorrhizal Mutualists.</title>
        <authorList>
            <consortium name="DOE Joint Genome Institute"/>
            <consortium name="Mycorrhizal Genomics Consortium"/>
            <person name="Kohler A."/>
            <person name="Kuo A."/>
            <person name="Nagy L.G."/>
            <person name="Floudas D."/>
            <person name="Copeland A."/>
            <person name="Barry K.W."/>
            <person name="Cichocki N."/>
            <person name="Veneault-Fourrey C."/>
            <person name="LaButti K."/>
            <person name="Lindquist E.A."/>
            <person name="Lipzen A."/>
            <person name="Lundell T."/>
            <person name="Morin E."/>
            <person name="Murat C."/>
            <person name="Riley R."/>
            <person name="Ohm R."/>
            <person name="Sun H."/>
            <person name="Tunlid A."/>
            <person name="Henrissat B."/>
            <person name="Grigoriev I.V."/>
            <person name="Hibbett D.S."/>
            <person name="Martin F."/>
        </authorList>
    </citation>
    <scope>NUCLEOTIDE SEQUENCE [LARGE SCALE GENOMIC DNA]</scope>
    <source>
        <strain evidence="4">Zn</strain>
    </source>
</reference>
<reference evidence="3 4" key="1">
    <citation type="submission" date="2014-04" db="EMBL/GenBank/DDBJ databases">
        <authorList>
            <consortium name="DOE Joint Genome Institute"/>
            <person name="Kuo A."/>
            <person name="Martino E."/>
            <person name="Perotto S."/>
            <person name="Kohler A."/>
            <person name="Nagy L.G."/>
            <person name="Floudas D."/>
            <person name="Copeland A."/>
            <person name="Barry K.W."/>
            <person name="Cichocki N."/>
            <person name="Veneault-Fourrey C."/>
            <person name="LaButti K."/>
            <person name="Lindquist E.A."/>
            <person name="Lipzen A."/>
            <person name="Lundell T."/>
            <person name="Morin E."/>
            <person name="Murat C."/>
            <person name="Sun H."/>
            <person name="Tunlid A."/>
            <person name="Henrissat B."/>
            <person name="Grigoriev I.V."/>
            <person name="Hibbett D.S."/>
            <person name="Martin F."/>
            <person name="Nordberg H.P."/>
            <person name="Cantor M.N."/>
            <person name="Hua S.X."/>
        </authorList>
    </citation>
    <scope>NUCLEOTIDE SEQUENCE [LARGE SCALE GENOMIC DNA]</scope>
    <source>
        <strain evidence="3 4">Zn</strain>
    </source>
</reference>
<dbReference type="OrthoDB" id="5336600at2759"/>
<dbReference type="AlphaFoldDB" id="A0A0C3CVS1"/>
<evidence type="ECO:0008006" key="5">
    <source>
        <dbReference type="Google" id="ProtNLM"/>
    </source>
</evidence>
<dbReference type="Gene3D" id="3.40.50.720">
    <property type="entry name" value="NAD(P)-binding Rossmann-like Domain"/>
    <property type="match status" value="1"/>
</dbReference>
<sequence length="226" mass="23860">MTTTKVVLILGAGPNIGKAVAAAFAAKGYKPALAARSLNPEESTAEQLNIKADFSDPSSIAGVFSAVEKKFGSPSVVIYNAAGLNIVSETDPLAGPISGFAASININTVSVYAALQASIAAFSKLPASTSRTFFYTGNALNRVVIPSYLDLGVGKTATAYIIEASTIAYKDKGFKFYYIDERKPDGRTVYPTDGPGHAAEFIRLAEASEQGPWDHTFVKGEGFKKF</sequence>
<dbReference type="InterPro" id="IPR036291">
    <property type="entry name" value="NAD(P)-bd_dom_sf"/>
</dbReference>
<dbReference type="PANTHER" id="PTHR43669:SF4">
    <property type="entry name" value="SHORT-CHAIN DEHYDROGENASE"/>
    <property type="match status" value="1"/>
</dbReference>
<dbReference type="STRING" id="913774.A0A0C3CVS1"/>
<keyword evidence="2" id="KW-0560">Oxidoreductase</keyword>
<dbReference type="PANTHER" id="PTHR43669">
    <property type="entry name" value="5-KETO-D-GLUCONATE 5-REDUCTASE"/>
    <property type="match status" value="1"/>
</dbReference>
<evidence type="ECO:0000256" key="1">
    <source>
        <dbReference type="ARBA" id="ARBA00006484"/>
    </source>
</evidence>
<accession>A0A0C3CVS1</accession>
<dbReference type="GO" id="GO:0016491">
    <property type="term" value="F:oxidoreductase activity"/>
    <property type="evidence" value="ECO:0007669"/>
    <property type="project" value="UniProtKB-KW"/>
</dbReference>
<dbReference type="InParanoid" id="A0A0C3CVS1"/>
<dbReference type="Proteomes" id="UP000054321">
    <property type="component" value="Unassembled WGS sequence"/>
</dbReference>
<evidence type="ECO:0000256" key="2">
    <source>
        <dbReference type="ARBA" id="ARBA00023002"/>
    </source>
</evidence>
<comment type="similarity">
    <text evidence="1">Belongs to the short-chain dehydrogenases/reductases (SDR) family.</text>
</comment>
<dbReference type="SUPFAM" id="SSF51735">
    <property type="entry name" value="NAD(P)-binding Rossmann-fold domains"/>
    <property type="match status" value="1"/>
</dbReference>
<dbReference type="InterPro" id="IPR002347">
    <property type="entry name" value="SDR_fam"/>
</dbReference>
<protein>
    <recommendedName>
        <fullName evidence="5">Short-chain dehydrogenase</fullName>
    </recommendedName>
</protein>
<gene>
    <name evidence="3" type="ORF">OIDMADRAFT_136870</name>
</gene>
<evidence type="ECO:0000313" key="4">
    <source>
        <dbReference type="Proteomes" id="UP000054321"/>
    </source>
</evidence>